<name>A0A9P8LC90_9PEZI</name>
<dbReference type="EMBL" id="JAGHQM010000578">
    <property type="protein sequence ID" value="KAH0559522.1"/>
    <property type="molecule type" value="Genomic_DNA"/>
</dbReference>
<reference evidence="1" key="1">
    <citation type="submission" date="2021-03" db="EMBL/GenBank/DDBJ databases">
        <title>Comparative genomics and phylogenomic investigation of the class Geoglossomycetes provide insights into ecological specialization and systematics.</title>
        <authorList>
            <person name="Melie T."/>
            <person name="Pirro S."/>
            <person name="Miller A.N."/>
            <person name="Quandt A."/>
        </authorList>
    </citation>
    <scope>NUCLEOTIDE SEQUENCE</scope>
    <source>
        <strain evidence="1">CAQ_001_2017</strain>
    </source>
</reference>
<protein>
    <submittedName>
        <fullName evidence="1">Uncharacterized protein</fullName>
    </submittedName>
</protein>
<dbReference type="AlphaFoldDB" id="A0A9P8LC90"/>
<evidence type="ECO:0000313" key="1">
    <source>
        <dbReference type="EMBL" id="KAH0559522.1"/>
    </source>
</evidence>
<keyword evidence="2" id="KW-1185">Reference proteome</keyword>
<accession>A0A9P8LC90</accession>
<dbReference type="PANTHER" id="PTHR38846:SF1">
    <property type="entry name" value="C3H1-TYPE DOMAIN-CONTAINING PROTEIN"/>
    <property type="match status" value="1"/>
</dbReference>
<proteinExistence type="predicted"/>
<evidence type="ECO:0000313" key="2">
    <source>
        <dbReference type="Proteomes" id="UP000750711"/>
    </source>
</evidence>
<comment type="caution">
    <text evidence="1">The sequence shown here is derived from an EMBL/GenBank/DDBJ whole genome shotgun (WGS) entry which is preliminary data.</text>
</comment>
<dbReference type="Proteomes" id="UP000750711">
    <property type="component" value="Unassembled WGS sequence"/>
</dbReference>
<gene>
    <name evidence="1" type="ORF">GP486_003961</name>
</gene>
<dbReference type="PANTHER" id="PTHR38846">
    <property type="entry name" value="C3H1-TYPE DOMAIN-CONTAINING PROTEIN"/>
    <property type="match status" value="1"/>
</dbReference>
<organism evidence="1 2">
    <name type="scientific">Trichoglossum hirsutum</name>
    <dbReference type="NCBI Taxonomy" id="265104"/>
    <lineage>
        <taxon>Eukaryota</taxon>
        <taxon>Fungi</taxon>
        <taxon>Dikarya</taxon>
        <taxon>Ascomycota</taxon>
        <taxon>Pezizomycotina</taxon>
        <taxon>Geoglossomycetes</taxon>
        <taxon>Geoglossales</taxon>
        <taxon>Geoglossaceae</taxon>
        <taxon>Trichoglossum</taxon>
    </lineage>
</organism>
<sequence>MQPSEPLPDLASLSLNTQEDFFLPWVLRNGFTHDLTAPPAAEFDRLVEHMKWVRGSKGYLKWHKAFLEWDKNSNPPLLPLSLGSSGSNGGDGDLAGSSQRSRHFFDKFQSEGFAPDPTAPLVVEFKRLARSQGWGKDSNQYKEQRAVCYVAEFEAHYGNKSERLEGWQSLCREVHITPVPTSISKCKKELRKVWVNIVDLIDCRRTGQRVTLHSSRNALRKYSKKHGKIFSLKAAKNNGFLAALLIQMF</sequence>